<keyword evidence="7" id="KW-1185">Reference proteome</keyword>
<dbReference type="NCBIfam" id="TIGR00945">
    <property type="entry name" value="tatC"/>
    <property type="match status" value="1"/>
</dbReference>
<evidence type="ECO:0000313" key="6">
    <source>
        <dbReference type="EMBL" id="RDI42421.1"/>
    </source>
</evidence>
<protein>
    <recommendedName>
        <fullName evidence="5">Sec-independent protein translocase protein TatC</fullName>
    </recommendedName>
</protein>
<dbReference type="InterPro" id="IPR002033">
    <property type="entry name" value="TatC"/>
</dbReference>
<comment type="subunit">
    <text evidence="5">The Tat system comprises two distinct complexes: a TatABC complex, containing multiple copies of TatA, TatB and TatC subunits, and a separate TatA complex, containing only TatA subunits. Substrates initially bind to the TatABC complex, which probably triggers association of the separate TatA complex to form the active translocon.</text>
</comment>
<comment type="function">
    <text evidence="5">Part of the twin-arginine translocation (Tat) system that transports large folded proteins containing a characteristic twin-arginine motif in their signal peptide across membranes. Together with TatB, TatC is part of a receptor directly interacting with Tat signal peptides.</text>
</comment>
<dbReference type="OrthoDB" id="9777044at2"/>
<keyword evidence="4 5" id="KW-0472">Membrane</keyword>
<dbReference type="GO" id="GO:0043953">
    <property type="term" value="P:protein transport by the Tat complex"/>
    <property type="evidence" value="ECO:0007669"/>
    <property type="project" value="UniProtKB-UniRule"/>
</dbReference>
<comment type="similarity">
    <text evidence="5">Belongs to the TatC family.</text>
</comment>
<dbReference type="PROSITE" id="PS01218">
    <property type="entry name" value="TATC"/>
    <property type="match status" value="1"/>
</dbReference>
<keyword evidence="2 5" id="KW-0812">Transmembrane</keyword>
<organism evidence="6 7">
    <name type="scientific">Aquicella lusitana</name>
    <dbReference type="NCBI Taxonomy" id="254246"/>
    <lineage>
        <taxon>Bacteria</taxon>
        <taxon>Pseudomonadati</taxon>
        <taxon>Pseudomonadota</taxon>
        <taxon>Gammaproteobacteria</taxon>
        <taxon>Legionellales</taxon>
        <taxon>Coxiellaceae</taxon>
        <taxon>Aquicella</taxon>
    </lineage>
</organism>
<name>A0A370GFI0_9COXI</name>
<dbReference type="GO" id="GO:0009977">
    <property type="term" value="F:proton motive force dependent protein transmembrane transporter activity"/>
    <property type="evidence" value="ECO:0007669"/>
    <property type="project" value="TreeGrafter"/>
</dbReference>
<proteinExistence type="inferred from homology"/>
<dbReference type="GO" id="GO:0033281">
    <property type="term" value="C:TAT protein transport complex"/>
    <property type="evidence" value="ECO:0007669"/>
    <property type="project" value="UniProtKB-UniRule"/>
</dbReference>
<dbReference type="EMBL" id="QQAX01000015">
    <property type="protein sequence ID" value="RDI42421.1"/>
    <property type="molecule type" value="Genomic_DNA"/>
</dbReference>
<gene>
    <name evidence="5" type="primary">tatC</name>
    <name evidence="6" type="ORF">C8D86_11524</name>
</gene>
<evidence type="ECO:0000256" key="3">
    <source>
        <dbReference type="ARBA" id="ARBA00022989"/>
    </source>
</evidence>
<feature type="transmembrane region" description="Helical" evidence="5">
    <location>
        <begin position="112"/>
        <end position="139"/>
    </location>
</feature>
<dbReference type="HAMAP" id="MF_00902">
    <property type="entry name" value="TatC"/>
    <property type="match status" value="1"/>
</dbReference>
<keyword evidence="5" id="KW-0653">Protein transport</keyword>
<keyword evidence="5" id="KW-1003">Cell membrane</keyword>
<accession>A0A370GFI0</accession>
<evidence type="ECO:0000256" key="5">
    <source>
        <dbReference type="HAMAP-Rule" id="MF_00902"/>
    </source>
</evidence>
<feature type="transmembrane region" description="Helical" evidence="5">
    <location>
        <begin position="159"/>
        <end position="182"/>
    </location>
</feature>
<keyword evidence="5" id="KW-0811">Translocation</keyword>
<dbReference type="Pfam" id="PF00902">
    <property type="entry name" value="TatC"/>
    <property type="match status" value="1"/>
</dbReference>
<comment type="subcellular location">
    <subcellularLocation>
        <location evidence="5">Cell membrane</location>
        <topology evidence="5">Multi-pass membrane protein</topology>
    </subcellularLocation>
    <subcellularLocation>
        <location evidence="1">Membrane</location>
        <topology evidence="1">Multi-pass membrane protein</topology>
    </subcellularLocation>
</comment>
<evidence type="ECO:0000256" key="4">
    <source>
        <dbReference type="ARBA" id="ARBA00023136"/>
    </source>
</evidence>
<dbReference type="GO" id="GO:0065002">
    <property type="term" value="P:intracellular protein transmembrane transport"/>
    <property type="evidence" value="ECO:0007669"/>
    <property type="project" value="TreeGrafter"/>
</dbReference>
<comment type="caution">
    <text evidence="6">The sequence shown here is derived from an EMBL/GenBank/DDBJ whole genome shotgun (WGS) entry which is preliminary data.</text>
</comment>
<evidence type="ECO:0000256" key="1">
    <source>
        <dbReference type="ARBA" id="ARBA00004141"/>
    </source>
</evidence>
<dbReference type="InterPro" id="IPR019820">
    <property type="entry name" value="Sec-indep_translocase_CS"/>
</dbReference>
<keyword evidence="3 5" id="KW-1133">Transmembrane helix</keyword>
<comment type="caution">
    <text evidence="5">Lacks conserved residue(s) required for the propagation of feature annotation.</text>
</comment>
<dbReference type="PANTHER" id="PTHR30371:SF0">
    <property type="entry name" value="SEC-INDEPENDENT PROTEIN TRANSLOCASE PROTEIN TATC, CHLOROPLASTIC-RELATED"/>
    <property type="match status" value="1"/>
</dbReference>
<dbReference type="PRINTS" id="PR01840">
    <property type="entry name" value="TATCFAMILY"/>
</dbReference>
<sequence>MSANVSSNSNEAINFLVELRRRLIYSLIVLLLLFAVLVYFANHLYTLLALPLLKFLPQGHLIATQIVSPFFVPFKLAFMASMLLAVPFFLYQSWAFIAPALYGHERRMIWPFLLVSAGLFYAGIAFAYFVIFPMLFHFLARIAPVGVILSPDISEYLDFTIKLLLVFGGLFEIPIIMVLLVSTGVVTRERFIKMRSYAIVGAFIIGMLLAPPDVLSQTVLAVPIWLLYEAGILMSRFVRRSNASV</sequence>
<keyword evidence="5" id="KW-0813">Transport</keyword>
<feature type="transmembrane region" description="Helical" evidence="5">
    <location>
        <begin position="70"/>
        <end position="91"/>
    </location>
</feature>
<dbReference type="PANTHER" id="PTHR30371">
    <property type="entry name" value="SEC-INDEPENDENT PROTEIN TRANSLOCASE PROTEIN TATC"/>
    <property type="match status" value="1"/>
</dbReference>
<evidence type="ECO:0000313" key="7">
    <source>
        <dbReference type="Proteomes" id="UP000254720"/>
    </source>
</evidence>
<feature type="transmembrane region" description="Helical" evidence="5">
    <location>
        <begin position="194"/>
        <end position="212"/>
    </location>
</feature>
<feature type="transmembrane region" description="Helical" evidence="5">
    <location>
        <begin position="23"/>
        <end position="50"/>
    </location>
</feature>
<dbReference type="AlphaFoldDB" id="A0A370GFI0"/>
<reference evidence="6 7" key="1">
    <citation type="submission" date="2018-07" db="EMBL/GenBank/DDBJ databases">
        <title>Genomic Encyclopedia of Type Strains, Phase IV (KMG-IV): sequencing the most valuable type-strain genomes for metagenomic binning, comparative biology and taxonomic classification.</title>
        <authorList>
            <person name="Goeker M."/>
        </authorList>
    </citation>
    <scope>NUCLEOTIDE SEQUENCE [LARGE SCALE GENOMIC DNA]</scope>
    <source>
        <strain evidence="6 7">DSM 16500</strain>
    </source>
</reference>
<dbReference type="Proteomes" id="UP000254720">
    <property type="component" value="Unassembled WGS sequence"/>
</dbReference>
<evidence type="ECO:0000256" key="2">
    <source>
        <dbReference type="ARBA" id="ARBA00022692"/>
    </source>
</evidence>